<name>A0A1Y2A461_9PLEO</name>
<dbReference type="Proteomes" id="UP000193144">
    <property type="component" value="Unassembled WGS sequence"/>
</dbReference>
<organism evidence="2 3">
    <name type="scientific">Clohesyomyces aquaticus</name>
    <dbReference type="NCBI Taxonomy" id="1231657"/>
    <lineage>
        <taxon>Eukaryota</taxon>
        <taxon>Fungi</taxon>
        <taxon>Dikarya</taxon>
        <taxon>Ascomycota</taxon>
        <taxon>Pezizomycotina</taxon>
        <taxon>Dothideomycetes</taxon>
        <taxon>Pleosporomycetidae</taxon>
        <taxon>Pleosporales</taxon>
        <taxon>Lindgomycetaceae</taxon>
        <taxon>Clohesyomyces</taxon>
    </lineage>
</organism>
<reference evidence="2 3" key="1">
    <citation type="submission" date="2016-07" db="EMBL/GenBank/DDBJ databases">
        <title>Pervasive Adenine N6-methylation of Active Genes in Fungi.</title>
        <authorList>
            <consortium name="DOE Joint Genome Institute"/>
            <person name="Mondo S.J."/>
            <person name="Dannebaum R.O."/>
            <person name="Kuo R.C."/>
            <person name="Labutti K."/>
            <person name="Haridas S."/>
            <person name="Kuo A."/>
            <person name="Salamov A."/>
            <person name="Ahrendt S.R."/>
            <person name="Lipzen A."/>
            <person name="Sullivan W."/>
            <person name="Andreopoulos W.B."/>
            <person name="Clum A."/>
            <person name="Lindquist E."/>
            <person name="Daum C."/>
            <person name="Ramamoorthy G.K."/>
            <person name="Gryganskyi A."/>
            <person name="Culley D."/>
            <person name="Magnuson J.K."/>
            <person name="James T.Y."/>
            <person name="O'Malley M.A."/>
            <person name="Stajich J.E."/>
            <person name="Spatafora J.W."/>
            <person name="Visel A."/>
            <person name="Grigoriev I.V."/>
        </authorList>
    </citation>
    <scope>NUCLEOTIDE SEQUENCE [LARGE SCALE GENOMIC DNA]</scope>
    <source>
        <strain evidence="2 3">CBS 115471</strain>
    </source>
</reference>
<accession>A0A1Y2A461</accession>
<gene>
    <name evidence="2" type="ORF">BCR34DRAFT_555823</name>
</gene>
<sequence>MKFSNTTLLAILAILSAQAVAAPIPTASPTTTTTIVPSTIISSSITAAPSVTKRLENKDSFATYIRHQGGRGGWDLMPPMAKREVEEEMQVCERISEENGECINVVEEEAEEEEERNLGDCTPGMSWGC</sequence>
<evidence type="ECO:0000313" key="3">
    <source>
        <dbReference type="Proteomes" id="UP000193144"/>
    </source>
</evidence>
<protein>
    <submittedName>
        <fullName evidence="2">Uncharacterized protein</fullName>
    </submittedName>
</protein>
<keyword evidence="1" id="KW-0732">Signal</keyword>
<evidence type="ECO:0000313" key="2">
    <source>
        <dbReference type="EMBL" id="ORY17296.1"/>
    </source>
</evidence>
<feature type="chain" id="PRO_5012598515" evidence="1">
    <location>
        <begin position="22"/>
        <end position="129"/>
    </location>
</feature>
<evidence type="ECO:0000256" key="1">
    <source>
        <dbReference type="SAM" id="SignalP"/>
    </source>
</evidence>
<proteinExistence type="predicted"/>
<dbReference type="EMBL" id="MCFA01000013">
    <property type="protein sequence ID" value="ORY17296.1"/>
    <property type="molecule type" value="Genomic_DNA"/>
</dbReference>
<comment type="caution">
    <text evidence="2">The sequence shown here is derived from an EMBL/GenBank/DDBJ whole genome shotgun (WGS) entry which is preliminary data.</text>
</comment>
<keyword evidence="3" id="KW-1185">Reference proteome</keyword>
<feature type="signal peptide" evidence="1">
    <location>
        <begin position="1"/>
        <end position="21"/>
    </location>
</feature>
<dbReference type="AlphaFoldDB" id="A0A1Y2A461"/>